<keyword evidence="7" id="KW-1185">Reference proteome</keyword>
<reference evidence="7" key="1">
    <citation type="journal article" date="2019" name="Int. J. Syst. Evol. Microbiol.">
        <title>The Global Catalogue of Microorganisms (GCM) 10K type strain sequencing project: providing services to taxonomists for standard genome sequencing and annotation.</title>
        <authorList>
            <consortium name="The Broad Institute Genomics Platform"/>
            <consortium name="The Broad Institute Genome Sequencing Center for Infectious Disease"/>
            <person name="Wu L."/>
            <person name="Ma J."/>
        </authorList>
    </citation>
    <scope>NUCLEOTIDE SEQUENCE [LARGE SCALE GENOMIC DNA]</scope>
    <source>
        <strain evidence="7">CCUG 15531</strain>
    </source>
</reference>
<evidence type="ECO:0000256" key="2">
    <source>
        <dbReference type="ARBA" id="ARBA00014721"/>
    </source>
</evidence>
<evidence type="ECO:0000256" key="5">
    <source>
        <dbReference type="SAM" id="MobiDB-lite"/>
    </source>
</evidence>
<feature type="region of interest" description="Disordered" evidence="5">
    <location>
        <begin position="33"/>
        <end position="53"/>
    </location>
</feature>
<feature type="compositionally biased region" description="Polar residues" evidence="5">
    <location>
        <begin position="105"/>
        <end position="115"/>
    </location>
</feature>
<feature type="compositionally biased region" description="Low complexity" evidence="5">
    <location>
        <begin position="36"/>
        <end position="50"/>
    </location>
</feature>
<accession>A0ABW4MP11</accession>
<organism evidence="6 7">
    <name type="scientific">Fredinandcohnia salidurans</name>
    <dbReference type="NCBI Taxonomy" id="2595041"/>
    <lineage>
        <taxon>Bacteria</taxon>
        <taxon>Bacillati</taxon>
        <taxon>Bacillota</taxon>
        <taxon>Bacilli</taxon>
        <taxon>Bacillales</taxon>
        <taxon>Bacillaceae</taxon>
        <taxon>Fredinandcohnia</taxon>
    </lineage>
</organism>
<evidence type="ECO:0000256" key="1">
    <source>
        <dbReference type="ARBA" id="ARBA00006710"/>
    </source>
</evidence>
<protein>
    <recommendedName>
        <fullName evidence="2">Small, acid-soluble spore protein gamma-type</fullName>
    </recommendedName>
</protein>
<evidence type="ECO:0000313" key="6">
    <source>
        <dbReference type="EMBL" id="MFD1778720.1"/>
    </source>
</evidence>
<evidence type="ECO:0000256" key="4">
    <source>
        <dbReference type="ARBA" id="ARBA00022969"/>
    </source>
</evidence>
<evidence type="ECO:0000256" key="3">
    <source>
        <dbReference type="ARBA" id="ARBA00022737"/>
    </source>
</evidence>
<feature type="region of interest" description="Disordered" evidence="5">
    <location>
        <begin position="74"/>
        <end position="115"/>
    </location>
</feature>
<feature type="compositionally biased region" description="Low complexity" evidence="5">
    <location>
        <begin position="74"/>
        <end position="96"/>
    </location>
</feature>
<sequence length="115" mass="12685">MQNNNNQQIPAQAQAALNQIKQTAKQLAQTEQMNAQQFQQSSPQVQQSASGFAGRELNAAQQLNQIEQSAQQLQQSVGQQQFTSTGSSFSTEFASETDVAEVRKQNQQSQANKNR</sequence>
<evidence type="ECO:0000313" key="7">
    <source>
        <dbReference type="Proteomes" id="UP001597227"/>
    </source>
</evidence>
<comment type="caution">
    <text evidence="6">The sequence shown here is derived from an EMBL/GenBank/DDBJ whole genome shotgun (WGS) entry which is preliminary data.</text>
</comment>
<gene>
    <name evidence="6" type="ORF">ACFSFW_08575</name>
</gene>
<keyword evidence="3" id="KW-0677">Repeat</keyword>
<dbReference type="InterPro" id="IPR006341">
    <property type="entry name" value="Spore_gamma"/>
</dbReference>
<dbReference type="Proteomes" id="UP001597227">
    <property type="component" value="Unassembled WGS sequence"/>
</dbReference>
<dbReference type="Pfam" id="PF04259">
    <property type="entry name" value="SASP_gamma"/>
    <property type="match status" value="1"/>
</dbReference>
<dbReference type="RefSeq" id="WP_304216048.1">
    <property type="nucleotide sequence ID" value="NZ_JBHUEK010000010.1"/>
</dbReference>
<name>A0ABW4MP11_9BACI</name>
<dbReference type="EMBL" id="JBHUEK010000010">
    <property type="protein sequence ID" value="MFD1778720.1"/>
    <property type="molecule type" value="Genomic_DNA"/>
</dbReference>
<keyword evidence="4" id="KW-0749">Sporulation</keyword>
<comment type="similarity">
    <text evidence="1">Belongs to the gamma-type SASP family.</text>
</comment>
<proteinExistence type="inferred from homology"/>